<feature type="region of interest" description="Disordered" evidence="1">
    <location>
        <begin position="24"/>
        <end position="64"/>
    </location>
</feature>
<keyword evidence="3" id="KW-1185">Reference proteome</keyword>
<protein>
    <submittedName>
        <fullName evidence="2">Uncharacterized protein</fullName>
    </submittedName>
</protein>
<evidence type="ECO:0000313" key="3">
    <source>
        <dbReference type="Proteomes" id="UP001523392"/>
    </source>
</evidence>
<comment type="caution">
    <text evidence="2">The sequence shown here is derived from an EMBL/GenBank/DDBJ whole genome shotgun (WGS) entry which is preliminary data.</text>
</comment>
<feature type="compositionally biased region" description="Low complexity" evidence="1">
    <location>
        <begin position="45"/>
        <end position="64"/>
    </location>
</feature>
<dbReference type="Proteomes" id="UP001523392">
    <property type="component" value="Unassembled WGS sequence"/>
</dbReference>
<reference evidence="2 3" key="1">
    <citation type="submission" date="2021-12" db="EMBL/GenBank/DDBJ databases">
        <title>Siccirubricoccus leaddurans sp. nov., a high concentration Zn2+ tolerance bacterium.</title>
        <authorList>
            <person name="Cao Y."/>
        </authorList>
    </citation>
    <scope>NUCLEOTIDE SEQUENCE [LARGE SCALE GENOMIC DNA]</scope>
    <source>
        <strain evidence="2 3">KC 17139</strain>
    </source>
</reference>
<accession>A0ABT1D7B0</accession>
<name>A0ABT1D7B0_9PROT</name>
<evidence type="ECO:0000313" key="2">
    <source>
        <dbReference type="EMBL" id="MCO6417796.1"/>
    </source>
</evidence>
<sequence length="64" mass="6703">MERHHSLGVATLVALMALDRLAAAPARREGGARPVPRRAPPPRPATEQARPAAARPRPAAKAPA</sequence>
<organism evidence="2 3">
    <name type="scientific">Siccirubricoccus soli</name>
    <dbReference type="NCBI Taxonomy" id="2899147"/>
    <lineage>
        <taxon>Bacteria</taxon>
        <taxon>Pseudomonadati</taxon>
        <taxon>Pseudomonadota</taxon>
        <taxon>Alphaproteobacteria</taxon>
        <taxon>Acetobacterales</taxon>
        <taxon>Roseomonadaceae</taxon>
        <taxon>Siccirubricoccus</taxon>
    </lineage>
</organism>
<gene>
    <name evidence="2" type="ORF">JYK14_16735</name>
</gene>
<proteinExistence type="predicted"/>
<dbReference type="RefSeq" id="WP_252954431.1">
    <property type="nucleotide sequence ID" value="NZ_JAFIRR010000104.1"/>
</dbReference>
<dbReference type="EMBL" id="JAFIRR010000104">
    <property type="protein sequence ID" value="MCO6417796.1"/>
    <property type="molecule type" value="Genomic_DNA"/>
</dbReference>
<evidence type="ECO:0000256" key="1">
    <source>
        <dbReference type="SAM" id="MobiDB-lite"/>
    </source>
</evidence>